<comment type="caution">
    <text evidence="2">The sequence shown here is derived from an EMBL/GenBank/DDBJ whole genome shotgun (WGS) entry which is preliminary data.</text>
</comment>
<keyword evidence="1" id="KW-1133">Transmembrane helix</keyword>
<name>A0A0F9FXA2_9ZZZZ</name>
<evidence type="ECO:0000313" key="2">
    <source>
        <dbReference type="EMBL" id="KKL90968.1"/>
    </source>
</evidence>
<sequence length="86" mass="10059">MRRSLIILTDKMGKLLFLLFVILIVAIFYFGYSEVVEFGYCSPSGTWSPNSSHCTDGYAKYSYHAVEWRLDQPYYGDTKWERLKGK</sequence>
<feature type="transmembrane region" description="Helical" evidence="1">
    <location>
        <begin position="12"/>
        <end position="32"/>
    </location>
</feature>
<evidence type="ECO:0000256" key="1">
    <source>
        <dbReference type="SAM" id="Phobius"/>
    </source>
</evidence>
<dbReference type="AlphaFoldDB" id="A0A0F9FXA2"/>
<organism evidence="2">
    <name type="scientific">marine sediment metagenome</name>
    <dbReference type="NCBI Taxonomy" id="412755"/>
    <lineage>
        <taxon>unclassified sequences</taxon>
        <taxon>metagenomes</taxon>
        <taxon>ecological metagenomes</taxon>
    </lineage>
</organism>
<proteinExistence type="predicted"/>
<gene>
    <name evidence="2" type="ORF">LCGC14_1899340</name>
</gene>
<keyword evidence="1" id="KW-0472">Membrane</keyword>
<accession>A0A0F9FXA2</accession>
<dbReference type="EMBL" id="LAZR01019862">
    <property type="protein sequence ID" value="KKL90968.1"/>
    <property type="molecule type" value="Genomic_DNA"/>
</dbReference>
<keyword evidence="1" id="KW-0812">Transmembrane</keyword>
<protein>
    <submittedName>
        <fullName evidence="2">Uncharacterized protein</fullName>
    </submittedName>
</protein>
<reference evidence="2" key="1">
    <citation type="journal article" date="2015" name="Nature">
        <title>Complex archaea that bridge the gap between prokaryotes and eukaryotes.</title>
        <authorList>
            <person name="Spang A."/>
            <person name="Saw J.H."/>
            <person name="Jorgensen S.L."/>
            <person name="Zaremba-Niedzwiedzka K."/>
            <person name="Martijn J."/>
            <person name="Lind A.E."/>
            <person name="van Eijk R."/>
            <person name="Schleper C."/>
            <person name="Guy L."/>
            <person name="Ettema T.J."/>
        </authorList>
    </citation>
    <scope>NUCLEOTIDE SEQUENCE</scope>
</reference>